<dbReference type="InterPro" id="IPR055834">
    <property type="entry name" value="DUF7411"/>
</dbReference>
<name>A0A8T8KE36_9EURY</name>
<dbReference type="NCBIfam" id="NF011155">
    <property type="entry name" value="PRK14561.1"/>
    <property type="match status" value="1"/>
</dbReference>
<dbReference type="SUPFAM" id="SSF52402">
    <property type="entry name" value="Adenine nucleotide alpha hydrolases-like"/>
    <property type="match status" value="1"/>
</dbReference>
<dbReference type="Proteomes" id="UP000681041">
    <property type="component" value="Chromosome"/>
</dbReference>
<protein>
    <recommendedName>
        <fullName evidence="3">Asparagine synthetase domain-containing protein</fullName>
    </recommendedName>
</protein>
<sequence>MKAGILYSGGKDSSLMAVILNRMGLKVELVTLNFGIYPSWKPAFESASLLGFKHRVMDAEYKTLEKAVKIIKEDGFPNNGINLIHKAALELLAEEYVIIGDGTRRDDKIPKIQSSEIRSFEDRKQVEYINLKGFGYRTIDRLSSNLFEFKKEKSSLENNSDYEIEVRCLLDQIHGKGTSHSIFPLHYQTRVMGWKK</sequence>
<dbReference type="Pfam" id="PF24167">
    <property type="entry name" value="DUF7411"/>
    <property type="match status" value="1"/>
</dbReference>
<proteinExistence type="predicted"/>
<evidence type="ECO:0000313" key="2">
    <source>
        <dbReference type="Proteomes" id="UP000681041"/>
    </source>
</evidence>
<dbReference type="OrthoDB" id="108920at2157"/>
<dbReference type="AlphaFoldDB" id="A0A8T8KE36"/>
<accession>A0A8T8KE36</accession>
<dbReference type="Gene3D" id="3.40.50.620">
    <property type="entry name" value="HUPs"/>
    <property type="match status" value="1"/>
</dbReference>
<organism evidence="1 2">
    <name type="scientific">Methanobacterium alkalithermotolerans</name>
    <dbReference type="NCBI Taxonomy" id="2731220"/>
    <lineage>
        <taxon>Archaea</taxon>
        <taxon>Methanobacteriati</taxon>
        <taxon>Methanobacteriota</taxon>
        <taxon>Methanomada group</taxon>
        <taxon>Methanobacteria</taxon>
        <taxon>Methanobacteriales</taxon>
        <taxon>Methanobacteriaceae</taxon>
        <taxon>Methanobacterium</taxon>
    </lineage>
</organism>
<reference evidence="1" key="1">
    <citation type="submission" date="2020-07" db="EMBL/GenBank/DDBJ databases">
        <title>Methanobacterium. sp. MethCan genome.</title>
        <authorList>
            <person name="Postec A."/>
            <person name="Quemeneur M."/>
        </authorList>
    </citation>
    <scope>NUCLEOTIDE SEQUENCE</scope>
    <source>
        <strain evidence="1">MethCAN</strain>
    </source>
</reference>
<dbReference type="InterPro" id="IPR014729">
    <property type="entry name" value="Rossmann-like_a/b/a_fold"/>
</dbReference>
<dbReference type="GeneID" id="64820594"/>
<dbReference type="KEGG" id="meme:HYG87_07475"/>
<dbReference type="RefSeq" id="WP_211532567.1">
    <property type="nucleotide sequence ID" value="NZ_CP058560.1"/>
</dbReference>
<evidence type="ECO:0000313" key="1">
    <source>
        <dbReference type="EMBL" id="QUH23611.1"/>
    </source>
</evidence>
<gene>
    <name evidence="1" type="ORF">HYG87_07475</name>
</gene>
<evidence type="ECO:0008006" key="3">
    <source>
        <dbReference type="Google" id="ProtNLM"/>
    </source>
</evidence>
<keyword evidence="2" id="KW-1185">Reference proteome</keyword>
<dbReference type="EMBL" id="CP058560">
    <property type="protein sequence ID" value="QUH23611.1"/>
    <property type="molecule type" value="Genomic_DNA"/>
</dbReference>